<dbReference type="PATRIC" id="fig|693979.3.peg.3349"/>
<dbReference type="OrthoDB" id="1099621at2"/>
<reference key="1">
    <citation type="submission" date="2010-11" db="EMBL/GenBank/DDBJ databases">
        <title>The complete genome of Bacteroides helcogenes P 36-108.</title>
        <authorList>
            <consortium name="US DOE Joint Genome Institute (JGI-PGF)"/>
            <person name="Lucas S."/>
            <person name="Copeland A."/>
            <person name="Lapidus A."/>
            <person name="Bruce D."/>
            <person name="Goodwin L."/>
            <person name="Pitluck S."/>
            <person name="Kyrpides N."/>
            <person name="Mavromatis K."/>
            <person name="Ivanova N."/>
            <person name="Zeytun A."/>
            <person name="Brettin T."/>
            <person name="Detter J.C."/>
            <person name="Tapia R."/>
            <person name="Han C."/>
            <person name="Land M."/>
            <person name="Hauser L."/>
            <person name="Markowitz V."/>
            <person name="Cheng J.-F."/>
            <person name="Hugenholtz P."/>
            <person name="Woyke T."/>
            <person name="Wu D."/>
            <person name="Gronow S."/>
            <person name="Wellnitz S."/>
            <person name="Brambilla E."/>
            <person name="Klenk H.-P."/>
            <person name="Eisen J.A."/>
        </authorList>
    </citation>
    <scope>NUCLEOTIDE SEQUENCE</scope>
    <source>
        <strain>P 36-108</strain>
    </source>
</reference>
<evidence type="ECO:0000313" key="3">
    <source>
        <dbReference type="Proteomes" id="UP000008630"/>
    </source>
</evidence>
<dbReference type="Gene3D" id="3.10.450.360">
    <property type="match status" value="1"/>
</dbReference>
<keyword evidence="1" id="KW-0732">Signal</keyword>
<keyword evidence="3" id="KW-1185">Reference proteome</keyword>
<evidence type="ECO:0000313" key="2">
    <source>
        <dbReference type="EMBL" id="ADV45118.1"/>
    </source>
</evidence>
<name>E6SRM8_BACT6</name>
<dbReference type="eggNOG" id="ENOG5030PIV">
    <property type="taxonomic scope" value="Bacteria"/>
</dbReference>
<dbReference type="KEGG" id="bhl:Bache_3194"/>
<accession>E6SRM8</accession>
<organism evidence="2 3">
    <name type="scientific">Bacteroides helcogenes (strain ATCC 35417 / DSM 20613 / JCM 6297 / CCUG 15421 / P 36-108)</name>
    <dbReference type="NCBI Taxonomy" id="693979"/>
    <lineage>
        <taxon>Bacteria</taxon>
        <taxon>Pseudomonadati</taxon>
        <taxon>Bacteroidota</taxon>
        <taxon>Bacteroidia</taxon>
        <taxon>Bacteroidales</taxon>
        <taxon>Bacteroidaceae</taxon>
        <taxon>Bacteroides</taxon>
    </lineage>
</organism>
<protein>
    <recommendedName>
        <fullName evidence="4">PepSY domain-containing protein</fullName>
    </recommendedName>
</protein>
<sequence length="104" mass="11299">MKKVLVALALVMGLGSSVAFAQEVKDSTVVETAQSPQDEFVKMDATQLPQAVMQTLAKDHEGSSVKEAFVKEKDGMKIYKVVIVAQDEQESTVILNEKGEAVEE</sequence>
<dbReference type="Proteomes" id="UP000008630">
    <property type="component" value="Chromosome"/>
</dbReference>
<dbReference type="AlphaFoldDB" id="E6SRM8"/>
<gene>
    <name evidence="2" type="ordered locus">Bache_3194</name>
</gene>
<feature type="chain" id="PRO_5003209241" description="PepSY domain-containing protein" evidence="1">
    <location>
        <begin position="22"/>
        <end position="104"/>
    </location>
</feature>
<dbReference type="HOGENOM" id="CLU_155057_0_0_10"/>
<reference evidence="2 3" key="2">
    <citation type="journal article" date="2011" name="Stand. Genomic Sci.">
        <title>Complete genome sequence of Bacteroides helcogenes type strain (P 36-108).</title>
        <authorList>
            <person name="Pati A."/>
            <person name="Gronow S."/>
            <person name="Zeytun A."/>
            <person name="Lapidus A."/>
            <person name="Nolan M."/>
            <person name="Hammon N."/>
            <person name="Deshpande S."/>
            <person name="Cheng J.F."/>
            <person name="Tapia R."/>
            <person name="Han C."/>
            <person name="Goodwin L."/>
            <person name="Pitluck S."/>
            <person name="Liolios K."/>
            <person name="Pagani I."/>
            <person name="Ivanova N."/>
            <person name="Mavromatis K."/>
            <person name="Chen A."/>
            <person name="Palaniappan K."/>
            <person name="Land M."/>
            <person name="Hauser L."/>
            <person name="Chang Y.J."/>
            <person name="Jeffries C.D."/>
            <person name="Detter J.C."/>
            <person name="Brambilla E."/>
            <person name="Rohde M."/>
            <person name="Goker M."/>
            <person name="Woyke T."/>
            <person name="Bristow J."/>
            <person name="Eisen J.A."/>
            <person name="Markowitz V."/>
            <person name="Hugenholtz P."/>
            <person name="Kyrpides N.C."/>
            <person name="Klenk H.P."/>
            <person name="Lucas S."/>
        </authorList>
    </citation>
    <scope>NUCLEOTIDE SEQUENCE [LARGE SCALE GENOMIC DNA]</scope>
    <source>
        <strain evidence="3">ATCC 35417 / DSM 20613 / JCM 6297 / CCUG 15421 / P 36-108</strain>
    </source>
</reference>
<dbReference type="EMBL" id="CP002352">
    <property type="protein sequence ID" value="ADV45118.1"/>
    <property type="molecule type" value="Genomic_DNA"/>
</dbReference>
<feature type="signal peptide" evidence="1">
    <location>
        <begin position="1"/>
        <end position="21"/>
    </location>
</feature>
<evidence type="ECO:0008006" key="4">
    <source>
        <dbReference type="Google" id="ProtNLM"/>
    </source>
</evidence>
<dbReference type="SUPFAM" id="SSF160574">
    <property type="entry name" value="BT0923-like"/>
    <property type="match status" value="1"/>
</dbReference>
<dbReference type="RefSeq" id="WP_013548705.1">
    <property type="nucleotide sequence ID" value="NC_014933.1"/>
</dbReference>
<evidence type="ECO:0000256" key="1">
    <source>
        <dbReference type="SAM" id="SignalP"/>
    </source>
</evidence>
<proteinExistence type="predicted"/>